<dbReference type="OrthoDB" id="9780217at2"/>
<feature type="chain" id="PRO_5021316495" evidence="4">
    <location>
        <begin position="21"/>
        <end position="335"/>
    </location>
</feature>
<protein>
    <submittedName>
        <fullName evidence="5">N(4)-(Beta-N-acetylglucosaminyl)-L-asparaginase</fullName>
    </submittedName>
</protein>
<organism evidence="5 6">
    <name type="scientific">Paucihalobacter ruber</name>
    <dbReference type="NCBI Taxonomy" id="2567861"/>
    <lineage>
        <taxon>Bacteria</taxon>
        <taxon>Pseudomonadati</taxon>
        <taxon>Bacteroidota</taxon>
        <taxon>Flavobacteriia</taxon>
        <taxon>Flavobacteriales</taxon>
        <taxon>Flavobacteriaceae</taxon>
        <taxon>Paucihalobacter</taxon>
    </lineage>
</organism>
<name>A0A506PQU8_9FLAO</name>
<dbReference type="PROSITE" id="PS51257">
    <property type="entry name" value="PROKAR_LIPOPROTEIN"/>
    <property type="match status" value="1"/>
</dbReference>
<dbReference type="RefSeq" id="WP_140988888.1">
    <property type="nucleotide sequence ID" value="NZ_VHIQ01000001.1"/>
</dbReference>
<evidence type="ECO:0000313" key="5">
    <source>
        <dbReference type="EMBL" id="TPV35878.1"/>
    </source>
</evidence>
<gene>
    <name evidence="5" type="ORF">FJ651_02880</name>
</gene>
<feature type="site" description="Cleavage; by autolysis" evidence="3">
    <location>
        <begin position="193"/>
        <end position="194"/>
    </location>
</feature>
<dbReference type="PANTHER" id="PTHR10188:SF6">
    <property type="entry name" value="N(4)-(BETA-N-ACETYLGLUCOSAMINYL)-L-ASPARAGINASE"/>
    <property type="match status" value="1"/>
</dbReference>
<dbReference type="FunFam" id="3.60.20.30:FF:000005">
    <property type="entry name" value="N(4)-(Beta-N-acetylglucosaminyl)-L-asparaginase"/>
    <property type="match status" value="1"/>
</dbReference>
<dbReference type="Pfam" id="PF01112">
    <property type="entry name" value="Asparaginase_2"/>
    <property type="match status" value="1"/>
</dbReference>
<evidence type="ECO:0000256" key="2">
    <source>
        <dbReference type="PIRSR" id="PIRSR600246-2"/>
    </source>
</evidence>
<evidence type="ECO:0000313" key="6">
    <source>
        <dbReference type="Proteomes" id="UP000317332"/>
    </source>
</evidence>
<dbReference type="Proteomes" id="UP000317332">
    <property type="component" value="Unassembled WGS sequence"/>
</dbReference>
<evidence type="ECO:0000256" key="1">
    <source>
        <dbReference type="PIRSR" id="PIRSR600246-1"/>
    </source>
</evidence>
<feature type="binding site" evidence="2">
    <location>
        <begin position="245"/>
        <end position="248"/>
    </location>
    <ligand>
        <name>substrate</name>
    </ligand>
</feature>
<evidence type="ECO:0000256" key="3">
    <source>
        <dbReference type="PIRSR" id="PIRSR600246-3"/>
    </source>
</evidence>
<dbReference type="CDD" id="cd04513">
    <property type="entry name" value="Glycosylasparaginase"/>
    <property type="match status" value="1"/>
</dbReference>
<feature type="binding site" evidence="2">
    <location>
        <begin position="222"/>
        <end position="225"/>
    </location>
    <ligand>
        <name>substrate</name>
    </ligand>
</feature>
<dbReference type="PANTHER" id="PTHR10188">
    <property type="entry name" value="L-ASPARAGINASE"/>
    <property type="match status" value="1"/>
</dbReference>
<dbReference type="SUPFAM" id="SSF56235">
    <property type="entry name" value="N-terminal nucleophile aminohydrolases (Ntn hydrolases)"/>
    <property type="match status" value="1"/>
</dbReference>
<dbReference type="AlphaFoldDB" id="A0A506PQU8"/>
<accession>A0A506PQU8</accession>
<comment type="caution">
    <text evidence="5">The sequence shown here is derived from an EMBL/GenBank/DDBJ whole genome shotgun (WGS) entry which is preliminary data.</text>
</comment>
<dbReference type="InterPro" id="IPR029055">
    <property type="entry name" value="Ntn_hydrolases_N"/>
</dbReference>
<dbReference type="InterPro" id="IPR000246">
    <property type="entry name" value="Peptidase_T2"/>
</dbReference>
<dbReference type="GO" id="GO:0005737">
    <property type="term" value="C:cytoplasm"/>
    <property type="evidence" value="ECO:0007669"/>
    <property type="project" value="TreeGrafter"/>
</dbReference>
<evidence type="ECO:0000256" key="4">
    <source>
        <dbReference type="SAM" id="SignalP"/>
    </source>
</evidence>
<dbReference type="EMBL" id="VHIQ01000001">
    <property type="protein sequence ID" value="TPV35878.1"/>
    <property type="molecule type" value="Genomic_DNA"/>
</dbReference>
<sequence length="335" mass="36017">MKRRKFLKNASLSTAAIAIAPTILSCKDNVKESDTQAIATIDTANNIPLVIATWDVKEATAKAWEVINNGGNALDAVEQGCMVEEANDKGQSVGKGGLPDRDGNVTLDACIMDKNGNCGAVVYLQNITHAVSVARKVMEETPHVMLAGDGARQFAISQGFQPEDLLTDASKKAWENWKLTSEYKPIINIENHDTIGMLAIDKNGDISGACTTSGLAYKMAGRVGDSPIIGSGLFIDNEIGGCVATGLGEEVVKTVGSFLVVELMRQGKSPQEACEEAISRIVNKPNSDYKNFQVGYIAVNKKGETGSYAIHEYFSMTKYQNEVNENIQADFIIKG</sequence>
<dbReference type="Gene3D" id="3.60.20.30">
    <property type="entry name" value="(Glycosyl)asparaginase"/>
    <property type="match status" value="1"/>
</dbReference>
<proteinExistence type="predicted"/>
<keyword evidence="6" id="KW-1185">Reference proteome</keyword>
<feature type="active site" description="Nucleophile" evidence="1">
    <location>
        <position position="194"/>
    </location>
</feature>
<reference evidence="5 6" key="1">
    <citation type="submission" date="2019-06" db="EMBL/GenBank/DDBJ databases">
        <title>Flavobacteriaceae Paucihalobacterium erythroidium CWB-1, complete genome.</title>
        <authorList>
            <person name="Wu S."/>
        </authorList>
    </citation>
    <scope>NUCLEOTIDE SEQUENCE [LARGE SCALE GENOMIC DNA]</scope>
    <source>
        <strain evidence="5 6">CWB-1</strain>
    </source>
</reference>
<feature type="signal peptide" evidence="4">
    <location>
        <begin position="1"/>
        <end position="20"/>
    </location>
</feature>
<keyword evidence="4" id="KW-0732">Signal</keyword>
<dbReference type="GO" id="GO:0016811">
    <property type="term" value="F:hydrolase activity, acting on carbon-nitrogen (but not peptide) bonds, in linear amides"/>
    <property type="evidence" value="ECO:0007669"/>
    <property type="project" value="UniProtKB-ARBA"/>
</dbReference>